<name>A0A0A1X4C2_ZEUCU</name>
<proteinExistence type="predicted"/>
<dbReference type="PANTHER" id="PTHR33539">
    <property type="entry name" value="UPF0764 PROTEIN C16ORF89"/>
    <property type="match status" value="1"/>
</dbReference>
<reference evidence="1" key="1">
    <citation type="submission" date="2014-11" db="EMBL/GenBank/DDBJ databases">
        <authorList>
            <person name="Geib S."/>
        </authorList>
    </citation>
    <scope>NUCLEOTIDE SEQUENCE</scope>
</reference>
<organism evidence="1">
    <name type="scientific">Zeugodacus cucurbitae</name>
    <name type="common">Melon fruit fly</name>
    <name type="synonym">Bactrocera cucurbitae</name>
    <dbReference type="NCBI Taxonomy" id="28588"/>
    <lineage>
        <taxon>Eukaryota</taxon>
        <taxon>Metazoa</taxon>
        <taxon>Ecdysozoa</taxon>
        <taxon>Arthropoda</taxon>
        <taxon>Hexapoda</taxon>
        <taxon>Insecta</taxon>
        <taxon>Pterygota</taxon>
        <taxon>Neoptera</taxon>
        <taxon>Endopterygota</taxon>
        <taxon>Diptera</taxon>
        <taxon>Brachycera</taxon>
        <taxon>Muscomorpha</taxon>
        <taxon>Tephritoidea</taxon>
        <taxon>Tephritidae</taxon>
        <taxon>Zeugodacus</taxon>
        <taxon>Zeugodacus</taxon>
    </lineage>
</organism>
<dbReference type="Pfam" id="PF15882">
    <property type="entry name" value="DUF4735"/>
    <property type="match status" value="1"/>
</dbReference>
<sequence length="323" mass="36948">MLCTAKRLAVITSVLAYLFVITVANSEIWPGSPSTTMPLHLSEIVKNLLNNIEKDGDWNENVDSALLFIEFLVKQKVQQQKSSVLDTAIGSLYLEILEKISSIRLKVIQSFGAHNLQAIFQNNLMITGFTLRRHQIDKNLEFKTLAQNYSTQLGTGFPSDIFAGLCLMHLKGNELCERLRRTCLPEIKISTPTYGFRRTHQALQLYFLMHHNCARFYGTRLSFEILATEHCSQVYREHQLIAAFESKEWQELYIEQSAICGLFGFAEFLNIEELTKIIEWESGATCSCIKSHLISDIPKHCRCTDHKHIVLLVQFVNAMLFLI</sequence>
<reference evidence="1" key="2">
    <citation type="journal article" date="2015" name="Gigascience">
        <title>Reconstructing a comprehensive transcriptome assembly of a white-pupal translocated strain of the pest fruit fly Bactrocera cucurbitae.</title>
        <authorList>
            <person name="Sim S.B."/>
            <person name="Calla B."/>
            <person name="Hall B."/>
            <person name="DeRego T."/>
            <person name="Geib S.M."/>
        </authorList>
    </citation>
    <scope>NUCLEOTIDE SEQUENCE</scope>
</reference>
<accession>A0A0A1X4C2</accession>
<dbReference type="PANTHER" id="PTHR33539:SF1">
    <property type="entry name" value="UPF0764 PROTEIN C16ORF89"/>
    <property type="match status" value="1"/>
</dbReference>
<dbReference type="GO" id="GO:0016020">
    <property type="term" value="C:membrane"/>
    <property type="evidence" value="ECO:0007669"/>
    <property type="project" value="TreeGrafter"/>
</dbReference>
<dbReference type="EMBL" id="GBXI01008345">
    <property type="protein sequence ID" value="JAD05947.1"/>
    <property type="molecule type" value="Transcribed_RNA"/>
</dbReference>
<dbReference type="GO" id="GO:0005829">
    <property type="term" value="C:cytosol"/>
    <property type="evidence" value="ECO:0007669"/>
    <property type="project" value="TreeGrafter"/>
</dbReference>
<protein>
    <submittedName>
        <fullName evidence="1">UPF0764 protein C16orf89 homolog</fullName>
    </submittedName>
</protein>
<evidence type="ECO:0000313" key="1">
    <source>
        <dbReference type="EMBL" id="JAD05947.1"/>
    </source>
</evidence>
<gene>
    <name evidence="1" type="primary">CP089_1</name>
    <name evidence="1" type="ORF">g.37520</name>
</gene>
<dbReference type="InterPro" id="IPR031751">
    <property type="entry name" value="DUF4735"/>
</dbReference>
<dbReference type="AlphaFoldDB" id="A0A0A1X4C2"/>